<keyword evidence="3" id="KW-1185">Reference proteome</keyword>
<comment type="caution">
    <text evidence="2">The sequence shown here is derived from an EMBL/GenBank/DDBJ whole genome shotgun (WGS) entry which is preliminary data.</text>
</comment>
<reference evidence="2 3" key="1">
    <citation type="submission" date="2020-08" db="EMBL/GenBank/DDBJ databases">
        <title>Genomic Encyclopedia of Type Strains, Phase IV (KMG-IV): sequencing the most valuable type-strain genomes for metagenomic binning, comparative biology and taxonomic classification.</title>
        <authorList>
            <person name="Goeker M."/>
        </authorList>
    </citation>
    <scope>NUCLEOTIDE SEQUENCE [LARGE SCALE GENOMIC DNA]</scope>
    <source>
        <strain evidence="2 3">DSM 7465</strain>
    </source>
</reference>
<feature type="domain" description="BioF2-like acetyltransferase" evidence="1">
    <location>
        <begin position="201"/>
        <end position="344"/>
    </location>
</feature>
<organism evidence="2 3">
    <name type="scientific">Rhizorhapis suberifaciens</name>
    <name type="common">corky root of lettuce</name>
    <dbReference type="NCBI Taxonomy" id="13656"/>
    <lineage>
        <taxon>Bacteria</taxon>
        <taxon>Pseudomonadati</taxon>
        <taxon>Pseudomonadota</taxon>
        <taxon>Alphaproteobacteria</taxon>
        <taxon>Sphingomonadales</taxon>
        <taxon>Sphingomonadaceae</taxon>
        <taxon>Rhizorhapis</taxon>
    </lineage>
</organism>
<dbReference type="InterPro" id="IPR038740">
    <property type="entry name" value="BioF2-like_GNAT_dom"/>
</dbReference>
<dbReference type="Gene3D" id="3.40.630.30">
    <property type="match status" value="1"/>
</dbReference>
<dbReference type="RefSeq" id="WP_246414515.1">
    <property type="nucleotide sequence ID" value="NZ_JACHOV010000003.1"/>
</dbReference>
<evidence type="ECO:0000313" key="3">
    <source>
        <dbReference type="Proteomes" id="UP000575068"/>
    </source>
</evidence>
<dbReference type="InterPro" id="IPR016181">
    <property type="entry name" value="Acyl_CoA_acyltransferase"/>
</dbReference>
<evidence type="ECO:0000259" key="1">
    <source>
        <dbReference type="Pfam" id="PF13480"/>
    </source>
</evidence>
<dbReference type="EMBL" id="JACHOV010000003">
    <property type="protein sequence ID" value="MBB4640609.1"/>
    <property type="molecule type" value="Genomic_DNA"/>
</dbReference>
<sequence>MAVSTALDPNETTGEALCMIFASPENVTLTAIGDLEALAERWQGLEGRANGSFFLGWTWMGSWLSATGARPDLLTVSVGGRDMALGFIGRSFLSGPLGRTRALFLNQFGSGPADRVFVEYNGLLIDRDYSAQVVADVAFNHLAADNHWSVLRLAGMVASDPISQAGRFRRRMLAQELNAYFVDLRSVRAADGNYLSLLSANSRSQIRRSARDYGEGAVVIPDKAKSPEQVDEWLADMHHLNRDRHSDNAWEEPLFRAFARQLAICGLGNGEVELLRITAGEQLLGYLLNFVYRGRAMNYQSAFAPAISSKAKPGLMCHVAAAERYAMAGYDLYSLLAGGDRYKQSLATGHEVLQWWNLERFSPRLEAEHLLRKLFRRPVSA</sequence>
<keyword evidence="2" id="KW-0808">Transferase</keyword>
<dbReference type="SUPFAM" id="SSF55729">
    <property type="entry name" value="Acyl-CoA N-acyltransferases (Nat)"/>
    <property type="match status" value="1"/>
</dbReference>
<dbReference type="GO" id="GO:0016740">
    <property type="term" value="F:transferase activity"/>
    <property type="evidence" value="ECO:0007669"/>
    <property type="project" value="UniProtKB-KW"/>
</dbReference>
<dbReference type="Pfam" id="PF13480">
    <property type="entry name" value="Acetyltransf_6"/>
    <property type="match status" value="1"/>
</dbReference>
<accession>A0A840HSM5</accession>
<evidence type="ECO:0000313" key="2">
    <source>
        <dbReference type="EMBL" id="MBB4640609.1"/>
    </source>
</evidence>
<dbReference type="Proteomes" id="UP000575068">
    <property type="component" value="Unassembled WGS sequence"/>
</dbReference>
<name>A0A840HSM5_9SPHN</name>
<gene>
    <name evidence="2" type="ORF">HNQ99_000902</name>
</gene>
<proteinExistence type="predicted"/>
<dbReference type="AlphaFoldDB" id="A0A840HSM5"/>
<protein>
    <submittedName>
        <fullName evidence="2">CelD/BcsL family acetyltransferase involved in cellulose biosynthesis</fullName>
    </submittedName>
</protein>